<dbReference type="PROSITE" id="PS50222">
    <property type="entry name" value="EF_HAND_2"/>
    <property type="match status" value="1"/>
</dbReference>
<gene>
    <name evidence="19" type="ORF">FCC1311_096522</name>
</gene>
<dbReference type="GO" id="GO:0005886">
    <property type="term" value="C:plasma membrane"/>
    <property type="evidence" value="ECO:0007669"/>
    <property type="project" value="UniProtKB-SubCell"/>
</dbReference>
<dbReference type="SUPFAM" id="SSF57903">
    <property type="entry name" value="FYVE/PHD zinc finger"/>
    <property type="match status" value="1"/>
</dbReference>
<dbReference type="CDD" id="cd00052">
    <property type="entry name" value="EH"/>
    <property type="match status" value="1"/>
</dbReference>
<dbReference type="Pfam" id="PF01363">
    <property type="entry name" value="FYVE"/>
    <property type="match status" value="1"/>
</dbReference>
<evidence type="ECO:0000256" key="3">
    <source>
        <dbReference type="ARBA" id="ARBA00022475"/>
    </source>
</evidence>
<evidence type="ECO:0000313" key="20">
    <source>
        <dbReference type="Proteomes" id="UP000241890"/>
    </source>
</evidence>
<keyword evidence="20" id="KW-1185">Reference proteome</keyword>
<dbReference type="GO" id="GO:0016197">
    <property type="term" value="P:endosomal transport"/>
    <property type="evidence" value="ECO:0007669"/>
    <property type="project" value="TreeGrafter"/>
</dbReference>
<dbReference type="InterPro" id="IPR045063">
    <property type="entry name" value="Dynamin_N"/>
</dbReference>
<evidence type="ECO:0000256" key="12">
    <source>
        <dbReference type="ARBA" id="ARBA00023136"/>
    </source>
</evidence>
<keyword evidence="3" id="KW-1003">Cell membrane</keyword>
<dbReference type="SMART" id="SM00027">
    <property type="entry name" value="EH"/>
    <property type="match status" value="1"/>
</dbReference>
<comment type="caution">
    <text evidence="19">The sequence shown here is derived from an EMBL/GenBank/DDBJ whole genome shotgun (WGS) entry which is preliminary data.</text>
</comment>
<dbReference type="InterPro" id="IPR013083">
    <property type="entry name" value="Znf_RING/FYVE/PHD"/>
</dbReference>
<evidence type="ECO:0000256" key="4">
    <source>
        <dbReference type="ARBA" id="ARBA00022553"/>
    </source>
</evidence>
<dbReference type="OrthoDB" id="1716625at2759"/>
<dbReference type="PROSITE" id="PS50031">
    <property type="entry name" value="EH"/>
    <property type="match status" value="1"/>
</dbReference>
<dbReference type="InterPro" id="IPR002048">
    <property type="entry name" value="EF_hand_dom"/>
</dbReference>
<comment type="subcellular location">
    <subcellularLocation>
        <location evidence="2">Cell membrane</location>
        <topology evidence="2">Peripheral membrane protein</topology>
        <orientation evidence="2">Cytoplasmic side</orientation>
    </subcellularLocation>
    <subcellularLocation>
        <location evidence="1">Endosome membrane</location>
        <topology evidence="1">Peripheral membrane protein</topology>
        <orientation evidence="1">Cytoplasmic side</orientation>
    </subcellularLocation>
</comment>
<dbReference type="PANTHER" id="PTHR11216:SF31">
    <property type="entry name" value="AT21416P"/>
    <property type="match status" value="1"/>
</dbReference>
<dbReference type="Pfam" id="PF00350">
    <property type="entry name" value="Dynamin_N"/>
    <property type="match status" value="1"/>
</dbReference>
<feature type="domain" description="Dynamin-type G" evidence="18">
    <location>
        <begin position="133"/>
        <end position="375"/>
    </location>
</feature>
<dbReference type="SMART" id="SM00064">
    <property type="entry name" value="FYVE"/>
    <property type="match status" value="1"/>
</dbReference>
<dbReference type="SUPFAM" id="SSF52540">
    <property type="entry name" value="P-loop containing nucleoside triphosphate hydrolases"/>
    <property type="match status" value="1"/>
</dbReference>
<evidence type="ECO:0000256" key="14">
    <source>
        <dbReference type="SAM" id="MobiDB-lite"/>
    </source>
</evidence>
<dbReference type="PROSITE" id="PS51718">
    <property type="entry name" value="G_DYNAMIN_2"/>
    <property type="match status" value="1"/>
</dbReference>
<dbReference type="InterPro" id="IPR011992">
    <property type="entry name" value="EF-hand-dom_pair"/>
</dbReference>
<dbReference type="Pfam" id="PF16880">
    <property type="entry name" value="EHD_N"/>
    <property type="match status" value="1"/>
</dbReference>
<evidence type="ECO:0000256" key="1">
    <source>
        <dbReference type="ARBA" id="ARBA00004125"/>
    </source>
</evidence>
<proteinExistence type="predicted"/>
<evidence type="ECO:0000256" key="2">
    <source>
        <dbReference type="ARBA" id="ARBA00004413"/>
    </source>
</evidence>
<dbReference type="InterPro" id="IPR030381">
    <property type="entry name" value="G_DYNAMIN_dom"/>
</dbReference>
<dbReference type="GO" id="GO:0005525">
    <property type="term" value="F:GTP binding"/>
    <property type="evidence" value="ECO:0007669"/>
    <property type="project" value="InterPro"/>
</dbReference>
<feature type="region of interest" description="Disordered" evidence="14">
    <location>
        <begin position="485"/>
        <end position="524"/>
    </location>
</feature>
<evidence type="ECO:0000259" key="17">
    <source>
        <dbReference type="PROSITE" id="PS50222"/>
    </source>
</evidence>
<keyword evidence="5" id="KW-0479">Metal-binding</keyword>
<keyword evidence="7" id="KW-0967">Endosome</keyword>
<dbReference type="PROSITE" id="PS50178">
    <property type="entry name" value="ZF_FYVE"/>
    <property type="match status" value="1"/>
</dbReference>
<feature type="domain" description="EF-hand" evidence="17">
    <location>
        <begin position="570"/>
        <end position="605"/>
    </location>
</feature>
<sequence length="627" mass="69610">MSSSSSATATGPDVSHWVKDEFVLNCEACDTKFSMSVRKHHCRKCGSVFCARCAARYVALPELGFSKNSPQRVCESCYTSITSSDSGAGSTNATHNDATVEGLKRLYRAGIKPLEVQFKFGEFYSPVMTDADFDAKPMVLLIGQYSVGKTSFIRYLVGRDFPGQRIGPEPTTDRFTIVAGSDDPSSTDTVIPGNALAVQSDRPFRSLQRFGAAFLDKLECAQTSTTAEGGKASILKHITFVDTPGVLAGEKQRIGRSYDYTGVVEWFAGRCDRILLLFDAHKLDISDEFQTAIAALRGHDEKIRVVLNKADAVDAQQLMRVHGALMWSLGKIIRTPEVVRVYVGSFWDNPLQNRIFEELFRKESTDLIDDLRSLPGSAITRKVNEVVKRARAAKTHALIVDHLRNKLPLMFKEKALQKMLDSLENEYQEIHRKHGVPLGDFPRPETFRRALKTHTDNDLSKFPPLNQRMIVELNDILSSHLPRLHAQHTAEAGRKRAAEAKRSAGDENPFGAKDGATPPLSVTNKDWAVDPESLALYSGEFDALGPVRDVDGKRKIHGNEVRDLLVATGVAKSKLRQIWNLSDLDQDGSLTLEEFAIARHLIETFALKDEPLPEELPPSWMPTSDAQ</sequence>
<reference evidence="19 20" key="1">
    <citation type="submission" date="2017-12" db="EMBL/GenBank/DDBJ databases">
        <title>Sequencing, de novo assembly and annotation of complete genome of a new Thraustochytrid species, strain FCC1311.</title>
        <authorList>
            <person name="Sedici K."/>
            <person name="Godart F."/>
            <person name="Aiese Cigliano R."/>
            <person name="Sanseverino W."/>
            <person name="Barakat M."/>
            <person name="Ortet P."/>
            <person name="Marechal E."/>
            <person name="Cagnac O."/>
            <person name="Amato A."/>
        </authorList>
    </citation>
    <scope>NUCLEOTIDE SEQUENCE [LARGE SCALE GENOMIC DNA]</scope>
</reference>
<keyword evidence="11" id="KW-0067">ATP-binding</keyword>
<evidence type="ECO:0000259" key="18">
    <source>
        <dbReference type="PROSITE" id="PS51718"/>
    </source>
</evidence>
<evidence type="ECO:0000313" key="19">
    <source>
        <dbReference type="EMBL" id="GBG33429.1"/>
    </source>
</evidence>
<keyword evidence="10" id="KW-0106">Calcium</keyword>
<dbReference type="InterPro" id="IPR027417">
    <property type="entry name" value="P-loop_NTPase"/>
</dbReference>
<keyword evidence="8 13" id="KW-0863">Zinc-finger</keyword>
<dbReference type="SUPFAM" id="SSF47473">
    <property type="entry name" value="EF-hand"/>
    <property type="match status" value="1"/>
</dbReference>
<dbReference type="InterPro" id="IPR011011">
    <property type="entry name" value="Znf_FYVE_PHD"/>
</dbReference>
<evidence type="ECO:0000256" key="6">
    <source>
        <dbReference type="ARBA" id="ARBA00022741"/>
    </source>
</evidence>
<dbReference type="EMBL" id="BEYU01000155">
    <property type="protein sequence ID" value="GBG33429.1"/>
    <property type="molecule type" value="Genomic_DNA"/>
</dbReference>
<keyword evidence="6" id="KW-0547">Nucleotide-binding</keyword>
<dbReference type="InterPro" id="IPR000261">
    <property type="entry name" value="EH_dom"/>
</dbReference>
<dbReference type="FunFam" id="3.40.50.300:FF:000147">
    <property type="entry name" value="EH domain-containing protein 1"/>
    <property type="match status" value="1"/>
</dbReference>
<keyword evidence="12" id="KW-0472">Membrane</keyword>
<evidence type="ECO:0000256" key="11">
    <source>
        <dbReference type="ARBA" id="ARBA00022840"/>
    </source>
</evidence>
<dbReference type="Pfam" id="PF12763">
    <property type="entry name" value="EH"/>
    <property type="match status" value="1"/>
</dbReference>
<protein>
    <submittedName>
        <fullName evidence="19">EH-domain containing protein, putative</fullName>
    </submittedName>
</protein>
<dbReference type="AlphaFoldDB" id="A0A2R5GSY8"/>
<evidence type="ECO:0000256" key="7">
    <source>
        <dbReference type="ARBA" id="ARBA00022753"/>
    </source>
</evidence>
<dbReference type="Gene3D" id="3.40.50.300">
    <property type="entry name" value="P-loop containing nucleotide triphosphate hydrolases"/>
    <property type="match status" value="1"/>
</dbReference>
<organism evidence="19 20">
    <name type="scientific">Hondaea fermentalgiana</name>
    <dbReference type="NCBI Taxonomy" id="2315210"/>
    <lineage>
        <taxon>Eukaryota</taxon>
        <taxon>Sar</taxon>
        <taxon>Stramenopiles</taxon>
        <taxon>Bigyra</taxon>
        <taxon>Labyrinthulomycetes</taxon>
        <taxon>Thraustochytrida</taxon>
        <taxon>Thraustochytriidae</taxon>
        <taxon>Hondaea</taxon>
    </lineage>
</organism>
<dbReference type="Gene3D" id="3.30.40.10">
    <property type="entry name" value="Zinc/RING finger domain, C3HC4 (zinc finger)"/>
    <property type="match status" value="1"/>
</dbReference>
<dbReference type="InterPro" id="IPR031692">
    <property type="entry name" value="EHD_N"/>
</dbReference>
<dbReference type="PROSITE" id="PS00018">
    <property type="entry name" value="EF_HAND_1"/>
    <property type="match status" value="1"/>
</dbReference>
<evidence type="ECO:0000256" key="5">
    <source>
        <dbReference type="ARBA" id="ARBA00022723"/>
    </source>
</evidence>
<dbReference type="Proteomes" id="UP000241890">
    <property type="component" value="Unassembled WGS sequence"/>
</dbReference>
<dbReference type="PANTHER" id="PTHR11216">
    <property type="entry name" value="EH DOMAIN"/>
    <property type="match status" value="1"/>
</dbReference>
<dbReference type="InterPro" id="IPR018247">
    <property type="entry name" value="EF_Hand_1_Ca_BS"/>
</dbReference>
<keyword evidence="4" id="KW-0597">Phosphoprotein</keyword>
<evidence type="ECO:0000259" key="15">
    <source>
        <dbReference type="PROSITE" id="PS50031"/>
    </source>
</evidence>
<dbReference type="InterPro" id="IPR017455">
    <property type="entry name" value="Znf_FYVE-rel"/>
</dbReference>
<dbReference type="InterPro" id="IPR040990">
    <property type="entry name" value="DUF5600"/>
</dbReference>
<feature type="domain" description="FYVE-type" evidence="16">
    <location>
        <begin position="20"/>
        <end position="82"/>
    </location>
</feature>
<dbReference type="GO" id="GO:0006897">
    <property type="term" value="P:endocytosis"/>
    <property type="evidence" value="ECO:0007669"/>
    <property type="project" value="TreeGrafter"/>
</dbReference>
<keyword evidence="9" id="KW-0862">Zinc</keyword>
<dbReference type="InterPro" id="IPR000306">
    <property type="entry name" value="Znf_FYVE"/>
</dbReference>
<evidence type="ECO:0000256" key="10">
    <source>
        <dbReference type="ARBA" id="ARBA00022837"/>
    </source>
</evidence>
<feature type="compositionally biased region" description="Basic and acidic residues" evidence="14">
    <location>
        <begin position="491"/>
        <end position="505"/>
    </location>
</feature>
<dbReference type="GO" id="GO:0005524">
    <property type="term" value="F:ATP binding"/>
    <property type="evidence" value="ECO:0007669"/>
    <property type="project" value="UniProtKB-KW"/>
</dbReference>
<evidence type="ECO:0000256" key="9">
    <source>
        <dbReference type="ARBA" id="ARBA00022833"/>
    </source>
</evidence>
<dbReference type="InParanoid" id="A0A2R5GSY8"/>
<dbReference type="Gene3D" id="1.10.268.20">
    <property type="match status" value="1"/>
</dbReference>
<accession>A0A2R5GSY8</accession>
<dbReference type="GO" id="GO:0008270">
    <property type="term" value="F:zinc ion binding"/>
    <property type="evidence" value="ECO:0007669"/>
    <property type="project" value="UniProtKB-KW"/>
</dbReference>
<dbReference type="GO" id="GO:0010008">
    <property type="term" value="C:endosome membrane"/>
    <property type="evidence" value="ECO:0007669"/>
    <property type="project" value="UniProtKB-SubCell"/>
</dbReference>
<dbReference type="CDD" id="cd09913">
    <property type="entry name" value="EHD"/>
    <property type="match status" value="1"/>
</dbReference>
<dbReference type="Pfam" id="PF18150">
    <property type="entry name" value="DUF5600"/>
    <property type="match status" value="1"/>
</dbReference>
<dbReference type="GO" id="GO:0005509">
    <property type="term" value="F:calcium ion binding"/>
    <property type="evidence" value="ECO:0007669"/>
    <property type="project" value="InterPro"/>
</dbReference>
<evidence type="ECO:0000256" key="13">
    <source>
        <dbReference type="PROSITE-ProRule" id="PRU00091"/>
    </source>
</evidence>
<feature type="domain" description="EH" evidence="15">
    <location>
        <begin position="533"/>
        <end position="627"/>
    </location>
</feature>
<evidence type="ECO:0000256" key="8">
    <source>
        <dbReference type="ARBA" id="ARBA00022771"/>
    </source>
</evidence>
<evidence type="ECO:0000259" key="16">
    <source>
        <dbReference type="PROSITE" id="PS50178"/>
    </source>
</evidence>
<name>A0A2R5GSY8_9STRA</name>
<dbReference type="Gene3D" id="1.10.238.10">
    <property type="entry name" value="EF-hand"/>
    <property type="match status" value="1"/>
</dbReference>